<name>A0A1H7YP43_9FLAO</name>
<dbReference type="AlphaFoldDB" id="A0A1H7YP43"/>
<proteinExistence type="predicted"/>
<sequence length="352" mass="41679">MKSIAYIEIDTHAEVAQDFIEIMQDSAEFNVDYYFSKRIIDEIGHPEGNIFLSESSMILDQLKSKRYDLIVIGTVHRYFNTFRTIAEEYNTAIIVHNINFIQSSKWSLLKNIFKTDTVYRLKLWWKEGLFYSSKVYQKAKNLLVLDEELSSDRLKFLPLFYTRDYTKQDHKNFTIVIPGGVSQKRRDYQRVISVIKKLENNPDIQKKPMEIIFLGKAKNNELKQLIDLERTLKYINITYFKERVSQLDFNNWMQKADVLWCPIQEETEFFSQKEIYGKTKMTGNIGDAIKFGKMAVFPENYQSKLGFIISDQSDMIMLFEELKNNQFDFQKDYNKKTVKEKLETLLKSLIST</sequence>
<organism evidence="1 2">
    <name type="scientific">Chryseobacterium taichungense</name>
    <dbReference type="NCBI Taxonomy" id="295069"/>
    <lineage>
        <taxon>Bacteria</taxon>
        <taxon>Pseudomonadati</taxon>
        <taxon>Bacteroidota</taxon>
        <taxon>Flavobacteriia</taxon>
        <taxon>Flavobacteriales</taxon>
        <taxon>Weeksellaceae</taxon>
        <taxon>Chryseobacterium group</taxon>
        <taxon>Chryseobacterium</taxon>
    </lineage>
</organism>
<keyword evidence="2" id="KW-1185">Reference proteome</keyword>
<dbReference type="EMBL" id="FOBV01000003">
    <property type="protein sequence ID" value="SEM47735.1"/>
    <property type="molecule type" value="Genomic_DNA"/>
</dbReference>
<dbReference type="STRING" id="295069.SAMN05421856_103440"/>
<protein>
    <submittedName>
        <fullName evidence="1">Uncharacterized protein</fullName>
    </submittedName>
</protein>
<gene>
    <name evidence="1" type="ORF">SAMN05421856_103440</name>
</gene>
<evidence type="ECO:0000313" key="2">
    <source>
        <dbReference type="Proteomes" id="UP000199450"/>
    </source>
</evidence>
<dbReference type="SUPFAM" id="SSF53756">
    <property type="entry name" value="UDP-Glycosyltransferase/glycogen phosphorylase"/>
    <property type="match status" value="1"/>
</dbReference>
<dbReference type="RefSeq" id="WP_089999640.1">
    <property type="nucleotide sequence ID" value="NZ_FOBV01000003.1"/>
</dbReference>
<dbReference type="Proteomes" id="UP000199450">
    <property type="component" value="Unassembled WGS sequence"/>
</dbReference>
<reference evidence="2" key="1">
    <citation type="submission" date="2016-10" db="EMBL/GenBank/DDBJ databases">
        <authorList>
            <person name="Varghese N."/>
            <person name="Submissions S."/>
        </authorList>
    </citation>
    <scope>NUCLEOTIDE SEQUENCE [LARGE SCALE GENOMIC DNA]</scope>
    <source>
        <strain evidence="2">DSM 17453</strain>
    </source>
</reference>
<evidence type="ECO:0000313" key="1">
    <source>
        <dbReference type="EMBL" id="SEM47735.1"/>
    </source>
</evidence>
<dbReference type="OrthoDB" id="4291430at2"/>
<accession>A0A1H7YP43</accession>